<feature type="signal peptide" evidence="1">
    <location>
        <begin position="1"/>
        <end position="22"/>
    </location>
</feature>
<dbReference type="OrthoDB" id="9796689at2"/>
<reference evidence="3 4" key="1">
    <citation type="journal article" date="2017" name="Curr. Microbiol.">
        <title>Mucilaginibacter ginsenosidivorans sp. nov., Isolated from Soil of Ginseng Field.</title>
        <authorList>
            <person name="Kim M.M."/>
            <person name="Siddiqi M.Z."/>
            <person name="Im W.T."/>
        </authorList>
    </citation>
    <scope>NUCLEOTIDE SEQUENCE [LARGE SCALE GENOMIC DNA]</scope>
    <source>
        <strain evidence="3 4">Gsoil 3017</strain>
    </source>
</reference>
<dbReference type="PANTHER" id="PTHR30383:SF5">
    <property type="entry name" value="SGNH HYDROLASE-TYPE ESTERASE DOMAIN-CONTAINING PROTEIN"/>
    <property type="match status" value="1"/>
</dbReference>
<sequence>MTSRRSVILGGLMLLSSLDLYAQSKEINIVYIGDSITQGVQLADPVTQAPPATASMNLQHREGIATVNFSNQGRSGFTTVDFLPPGETFKHVEVAASELAQKPGLLIFSIMLGTNDSAITGPNGAPVSPENYFGNLKSIIDKLLNDYPESKILLHYPTWYSPNTYNGAQYLQQGLDRLQSYFPQLRKLVKYYAAANPGKVFIGDKKAFGYFKKNALTDLIPENGHRGTFHLHPNVKGAAALGSYWANAIYKLAMASK</sequence>
<dbReference type="AlphaFoldDB" id="A0A5B8V349"/>
<dbReference type="PANTHER" id="PTHR30383">
    <property type="entry name" value="THIOESTERASE 1/PROTEASE 1/LYSOPHOSPHOLIPASE L1"/>
    <property type="match status" value="1"/>
</dbReference>
<organism evidence="3 4">
    <name type="scientific">Mucilaginibacter ginsenosidivorans</name>
    <dbReference type="NCBI Taxonomy" id="398053"/>
    <lineage>
        <taxon>Bacteria</taxon>
        <taxon>Pseudomonadati</taxon>
        <taxon>Bacteroidota</taxon>
        <taxon>Sphingobacteriia</taxon>
        <taxon>Sphingobacteriales</taxon>
        <taxon>Sphingobacteriaceae</taxon>
        <taxon>Mucilaginibacter</taxon>
    </lineage>
</organism>
<dbReference type="Pfam" id="PF13472">
    <property type="entry name" value="Lipase_GDSL_2"/>
    <property type="match status" value="1"/>
</dbReference>
<dbReference type="SUPFAM" id="SSF52266">
    <property type="entry name" value="SGNH hydrolase"/>
    <property type="match status" value="1"/>
</dbReference>
<dbReference type="GO" id="GO:0004622">
    <property type="term" value="F:phosphatidylcholine lysophospholipase activity"/>
    <property type="evidence" value="ECO:0007669"/>
    <property type="project" value="TreeGrafter"/>
</dbReference>
<name>A0A5B8V349_9SPHI</name>
<evidence type="ECO:0000313" key="3">
    <source>
        <dbReference type="EMBL" id="QEC65588.1"/>
    </source>
</evidence>
<dbReference type="Gene3D" id="3.40.50.1110">
    <property type="entry name" value="SGNH hydrolase"/>
    <property type="match status" value="1"/>
</dbReference>
<protein>
    <submittedName>
        <fullName evidence="3">Lipolytic protein G-D-S-L family</fullName>
    </submittedName>
</protein>
<dbReference type="EMBL" id="CP042436">
    <property type="protein sequence ID" value="QEC65588.1"/>
    <property type="molecule type" value="Genomic_DNA"/>
</dbReference>
<evidence type="ECO:0000256" key="1">
    <source>
        <dbReference type="SAM" id="SignalP"/>
    </source>
</evidence>
<proteinExistence type="predicted"/>
<gene>
    <name evidence="3" type="ORF">FRZ54_04100</name>
</gene>
<keyword evidence="1" id="KW-0732">Signal</keyword>
<dbReference type="InterPro" id="IPR051532">
    <property type="entry name" value="Ester_Hydrolysis_Enzymes"/>
</dbReference>
<feature type="chain" id="PRO_5023115529" evidence="1">
    <location>
        <begin position="23"/>
        <end position="257"/>
    </location>
</feature>
<dbReference type="InterPro" id="IPR036514">
    <property type="entry name" value="SGNH_hydro_sf"/>
</dbReference>
<evidence type="ECO:0000313" key="4">
    <source>
        <dbReference type="Proteomes" id="UP000321479"/>
    </source>
</evidence>
<evidence type="ECO:0000259" key="2">
    <source>
        <dbReference type="Pfam" id="PF13472"/>
    </source>
</evidence>
<dbReference type="Proteomes" id="UP000321479">
    <property type="component" value="Chromosome"/>
</dbReference>
<keyword evidence="4" id="KW-1185">Reference proteome</keyword>
<dbReference type="KEGG" id="mgin:FRZ54_04100"/>
<accession>A0A5B8V349</accession>
<dbReference type="InterPro" id="IPR013830">
    <property type="entry name" value="SGNH_hydro"/>
</dbReference>
<feature type="domain" description="SGNH hydrolase-type esterase" evidence="2">
    <location>
        <begin position="32"/>
        <end position="239"/>
    </location>
</feature>